<name>A0A5C5G0Y1_9BASI</name>
<dbReference type="PANTHER" id="PTHR13375">
    <property type="entry name" value="FMS INTERACTING PROTEIN"/>
    <property type="match status" value="1"/>
</dbReference>
<dbReference type="PANTHER" id="PTHR13375:SF3">
    <property type="entry name" value="THO COMPLEX SUBUNIT 5 HOMOLOG"/>
    <property type="match status" value="1"/>
</dbReference>
<evidence type="ECO:0000256" key="4">
    <source>
        <dbReference type="SAM" id="Coils"/>
    </source>
</evidence>
<keyword evidence="6" id="KW-1185">Reference proteome</keyword>
<accession>A0A5C5G0Y1</accession>
<evidence type="ECO:0000256" key="3">
    <source>
        <dbReference type="ARBA" id="ARBA00023242"/>
    </source>
</evidence>
<reference evidence="5 6" key="1">
    <citation type="submission" date="2019-03" db="EMBL/GenBank/DDBJ databases">
        <title>Rhodosporidium diobovatum UCD-FST 08-225 genome sequencing, assembly, and annotation.</title>
        <authorList>
            <person name="Fakankun I.U."/>
            <person name="Fristensky B."/>
            <person name="Levin D.B."/>
        </authorList>
    </citation>
    <scope>NUCLEOTIDE SEQUENCE [LARGE SCALE GENOMIC DNA]</scope>
    <source>
        <strain evidence="5 6">UCD-FST 08-225</strain>
    </source>
</reference>
<comment type="similarity">
    <text evidence="2">Belongs to the THOC5 family.</text>
</comment>
<gene>
    <name evidence="5" type="ORF">DMC30DRAFT_444960</name>
</gene>
<dbReference type="STRING" id="5288.A0A5C5G0Y1"/>
<dbReference type="AlphaFoldDB" id="A0A5C5G0Y1"/>
<dbReference type="EMBL" id="SOZI01000020">
    <property type="protein sequence ID" value="TNY22770.1"/>
    <property type="molecule type" value="Genomic_DNA"/>
</dbReference>
<evidence type="ECO:0000256" key="2">
    <source>
        <dbReference type="ARBA" id="ARBA00008044"/>
    </source>
</evidence>
<dbReference type="OrthoDB" id="20582at2759"/>
<feature type="coiled-coil region" evidence="4">
    <location>
        <begin position="164"/>
        <end position="212"/>
    </location>
</feature>
<comment type="caution">
    <text evidence="5">The sequence shown here is derived from an EMBL/GenBank/DDBJ whole genome shotgun (WGS) entry which is preliminary data.</text>
</comment>
<protein>
    <submittedName>
        <fullName evidence="5">Fms-interacting protein-domain-containing protein</fullName>
    </submittedName>
</protein>
<evidence type="ECO:0000313" key="6">
    <source>
        <dbReference type="Proteomes" id="UP000311382"/>
    </source>
</evidence>
<comment type="subcellular location">
    <subcellularLocation>
        <location evidence="1">Nucleus</location>
    </subcellularLocation>
</comment>
<organism evidence="5 6">
    <name type="scientific">Rhodotorula diobovata</name>
    <dbReference type="NCBI Taxonomy" id="5288"/>
    <lineage>
        <taxon>Eukaryota</taxon>
        <taxon>Fungi</taxon>
        <taxon>Dikarya</taxon>
        <taxon>Basidiomycota</taxon>
        <taxon>Pucciniomycotina</taxon>
        <taxon>Microbotryomycetes</taxon>
        <taxon>Sporidiobolales</taxon>
        <taxon>Sporidiobolaceae</taxon>
        <taxon>Rhodotorula</taxon>
    </lineage>
</organism>
<dbReference type="Proteomes" id="UP000311382">
    <property type="component" value="Unassembled WGS sequence"/>
</dbReference>
<keyword evidence="3" id="KW-0539">Nucleus</keyword>
<dbReference type="Pfam" id="PF09766">
    <property type="entry name" value="FmiP_Thoc5"/>
    <property type="match status" value="1"/>
</dbReference>
<dbReference type="GO" id="GO:0000445">
    <property type="term" value="C:THO complex part of transcription export complex"/>
    <property type="evidence" value="ECO:0007669"/>
    <property type="project" value="TreeGrafter"/>
</dbReference>
<evidence type="ECO:0000313" key="5">
    <source>
        <dbReference type="EMBL" id="TNY22770.1"/>
    </source>
</evidence>
<dbReference type="GO" id="GO:0006406">
    <property type="term" value="P:mRNA export from nucleus"/>
    <property type="evidence" value="ECO:0007669"/>
    <property type="project" value="TreeGrafter"/>
</dbReference>
<dbReference type="GO" id="GO:0003729">
    <property type="term" value="F:mRNA binding"/>
    <property type="evidence" value="ECO:0007669"/>
    <property type="project" value="TreeGrafter"/>
</dbReference>
<dbReference type="InterPro" id="IPR019163">
    <property type="entry name" value="THO_Thoc5"/>
</dbReference>
<sequence length="223" mass="24849">MVAPTVPAHPVPADNLIALLRALSDSLVLTRDQQHQPDAFDPQPYLAQSAPLFASLHGLNRAGQLRAKDCRASSQDARLEMDAAHLRLQNLLFERNHVEREIRSAEEYSSTYQDLPLHSLDELRELAAREEPPAGLQVPLPAGDTQESAHELMLARLAFELAERKRFEKERKELGAAKAKLVKENEVKKARLEELEKQLTDFVESAKGIQAKMQEEPGVAAAP</sequence>
<evidence type="ECO:0000256" key="1">
    <source>
        <dbReference type="ARBA" id="ARBA00004123"/>
    </source>
</evidence>
<keyword evidence="4" id="KW-0175">Coiled coil</keyword>
<proteinExistence type="inferred from homology"/>